<evidence type="ECO:0000313" key="3">
    <source>
        <dbReference type="Proteomes" id="UP001589858"/>
    </source>
</evidence>
<dbReference type="RefSeq" id="WP_267223106.1">
    <property type="nucleotide sequence ID" value="NZ_JAPCWC010000020.1"/>
</dbReference>
<dbReference type="Gene3D" id="3.90.1530.10">
    <property type="entry name" value="Conserved hypothetical protein from pyrococcus furiosus pfu- 392566-001, ParB domain"/>
    <property type="match status" value="1"/>
</dbReference>
<dbReference type="EMBL" id="JBHLTM010000028">
    <property type="protein sequence ID" value="MFC0684645.1"/>
    <property type="molecule type" value="Genomic_DNA"/>
</dbReference>
<dbReference type="InterPro" id="IPR003115">
    <property type="entry name" value="ParB_N"/>
</dbReference>
<comment type="caution">
    <text evidence="2">The sequence shown here is derived from an EMBL/GenBank/DDBJ whole genome shotgun (WGS) entry which is preliminary data.</text>
</comment>
<dbReference type="SUPFAM" id="SSF110849">
    <property type="entry name" value="ParB/Sulfiredoxin"/>
    <property type="match status" value="1"/>
</dbReference>
<dbReference type="InterPro" id="IPR046681">
    <property type="entry name" value="DUF6551"/>
</dbReference>
<dbReference type="InterPro" id="IPR036086">
    <property type="entry name" value="ParB/Sulfiredoxin_sf"/>
</dbReference>
<gene>
    <name evidence="2" type="ORF">ACFFF8_08555</name>
</gene>
<protein>
    <submittedName>
        <fullName evidence="2">DUF6551 family protein</fullName>
    </submittedName>
</protein>
<keyword evidence="3" id="KW-1185">Reference proteome</keyword>
<organism evidence="2 3">
    <name type="scientific">Novosphingobium clariflavum</name>
    <dbReference type="NCBI Taxonomy" id="2029884"/>
    <lineage>
        <taxon>Bacteria</taxon>
        <taxon>Pseudomonadati</taxon>
        <taxon>Pseudomonadota</taxon>
        <taxon>Alphaproteobacteria</taxon>
        <taxon>Sphingomonadales</taxon>
        <taxon>Sphingomonadaceae</taxon>
        <taxon>Novosphingobium</taxon>
    </lineage>
</organism>
<feature type="domain" description="ParB-like N-terminal" evidence="1">
    <location>
        <begin position="22"/>
        <end position="120"/>
    </location>
</feature>
<reference evidence="2 3" key="1">
    <citation type="submission" date="2024-09" db="EMBL/GenBank/DDBJ databases">
        <authorList>
            <person name="Sun Q."/>
            <person name="Mori K."/>
        </authorList>
    </citation>
    <scope>NUCLEOTIDE SEQUENCE [LARGE SCALE GENOMIC DNA]</scope>
    <source>
        <strain evidence="2 3">CICC 11035S</strain>
    </source>
</reference>
<evidence type="ECO:0000313" key="2">
    <source>
        <dbReference type="EMBL" id="MFC0684645.1"/>
    </source>
</evidence>
<dbReference type="SMART" id="SM00470">
    <property type="entry name" value="ParB"/>
    <property type="match status" value="1"/>
</dbReference>
<name>A0ABV6S5Z5_9SPHN</name>
<proteinExistence type="predicted"/>
<sequence length="357" mass="39338">MAKQKVDRIKFNPPLGRMPVLQVLPPGELEIDGSYQRSIEATDSQALIKRIAQHWNWDLCQPLVVSRRRGEVGEPDRFFVIDGQHRLAGARMRGDIGQLPCVVLEFATSADEAASFVHLNQARRPLNKLQLFKAAVASGDAQAVAIVEAMSDAGLTVAAQTNINFWKPGMVSNVGGIERAWERQGEKVTRYALRALAEAFSGQILQYAGTIFPGIVAVCSDETLRCKVGPGKFIFEEDRFERFVTMLTLRSQADWRGDIMRLNADQPDQRVLDAASAVLRERWSMSMPGAASPAAPVARVATPSIKPVSAPTPKITVAQDPNAPFVGVKWCDQCDMNITHAQLKTCKSRWCSLRKLG</sequence>
<accession>A0ABV6S5Z5</accession>
<dbReference type="Pfam" id="PF20188">
    <property type="entry name" value="DUF6551"/>
    <property type="match status" value="1"/>
</dbReference>
<dbReference type="Proteomes" id="UP001589858">
    <property type="component" value="Unassembled WGS sequence"/>
</dbReference>
<evidence type="ECO:0000259" key="1">
    <source>
        <dbReference type="SMART" id="SM00470"/>
    </source>
</evidence>